<evidence type="ECO:0000313" key="2">
    <source>
        <dbReference type="Proteomes" id="UP000234474"/>
    </source>
</evidence>
<name>A0A2I1C4K7_ASPN1</name>
<reference evidence="2" key="1">
    <citation type="journal article" date="2018" name="Proc. Natl. Acad. Sci. U.S.A.">
        <title>Linking secondary metabolites to gene clusters through genome sequencing of six diverse Aspergillus species.</title>
        <authorList>
            <person name="Kaerboelling I."/>
            <person name="Vesth T.C."/>
            <person name="Frisvad J.C."/>
            <person name="Nybo J.L."/>
            <person name="Theobald S."/>
            <person name="Kuo A."/>
            <person name="Bowyer P."/>
            <person name="Matsuda Y."/>
            <person name="Mondo S."/>
            <person name="Lyhne E.K."/>
            <person name="Kogle M.E."/>
            <person name="Clum A."/>
            <person name="Lipzen A."/>
            <person name="Salamov A."/>
            <person name="Ngan C.Y."/>
            <person name="Daum C."/>
            <person name="Chiniquy J."/>
            <person name="Barry K."/>
            <person name="LaButti K."/>
            <person name="Haridas S."/>
            <person name="Simmons B.A."/>
            <person name="Magnuson J.K."/>
            <person name="Mortensen U.H."/>
            <person name="Larsen T.O."/>
            <person name="Grigoriev I.V."/>
            <person name="Baker S.E."/>
            <person name="Andersen M.R."/>
        </authorList>
    </citation>
    <scope>NUCLEOTIDE SEQUENCE [LARGE SCALE GENOMIC DNA]</scope>
    <source>
        <strain evidence="2">IBT 16806</strain>
    </source>
</reference>
<organism evidence="1 2">
    <name type="scientific">Aspergillus novofumigatus (strain IBT 16806)</name>
    <dbReference type="NCBI Taxonomy" id="1392255"/>
    <lineage>
        <taxon>Eukaryota</taxon>
        <taxon>Fungi</taxon>
        <taxon>Dikarya</taxon>
        <taxon>Ascomycota</taxon>
        <taxon>Pezizomycotina</taxon>
        <taxon>Eurotiomycetes</taxon>
        <taxon>Eurotiomycetidae</taxon>
        <taxon>Eurotiales</taxon>
        <taxon>Aspergillaceae</taxon>
        <taxon>Aspergillus</taxon>
        <taxon>Aspergillus subgen. Fumigati</taxon>
    </lineage>
</organism>
<dbReference type="VEuPathDB" id="FungiDB:P174DRAFT_431914"/>
<dbReference type="GeneID" id="36533047"/>
<sequence length="196" mass="21872">MAARRGPAVADGFQRQNCSRFKPAGSKPQFKMQFQTPFTAPSTLRGFRLRVSTALLDPRTNVESVKRIDVSIKVHCFVLDVSQTATEATHSCSSTHPVTHIIAHYSAPKHYLVVVTVGDVVTLTSASNSQLWRCKNVAYSLLNQHMTALYKMLVIHSPKANKAITVKHAILRRIIKITLQHTNVSFKPIEPFAHIM</sequence>
<accession>A0A2I1C4K7</accession>
<dbReference type="Proteomes" id="UP000234474">
    <property type="component" value="Unassembled WGS sequence"/>
</dbReference>
<protein>
    <submittedName>
        <fullName evidence="1">Uncharacterized protein</fullName>
    </submittedName>
</protein>
<dbReference type="EMBL" id="MSZS01000005">
    <property type="protein sequence ID" value="PKX92521.1"/>
    <property type="molecule type" value="Genomic_DNA"/>
</dbReference>
<proteinExistence type="predicted"/>
<evidence type="ECO:0000313" key="1">
    <source>
        <dbReference type="EMBL" id="PKX92521.1"/>
    </source>
</evidence>
<dbReference type="RefSeq" id="XP_024681116.1">
    <property type="nucleotide sequence ID" value="XM_024825722.1"/>
</dbReference>
<keyword evidence="2" id="KW-1185">Reference proteome</keyword>
<dbReference type="AlphaFoldDB" id="A0A2I1C4K7"/>
<gene>
    <name evidence="1" type="ORF">P174DRAFT_431914</name>
</gene>
<comment type="caution">
    <text evidence="1">The sequence shown here is derived from an EMBL/GenBank/DDBJ whole genome shotgun (WGS) entry which is preliminary data.</text>
</comment>